<dbReference type="EMBL" id="QEQK01000011">
    <property type="protein sequence ID" value="PWN55424.1"/>
    <property type="molecule type" value="Genomic_DNA"/>
</dbReference>
<dbReference type="AlphaFoldDB" id="A0A363UJ23"/>
<dbReference type="Proteomes" id="UP000251800">
    <property type="component" value="Unassembled WGS sequence"/>
</dbReference>
<sequence length="427" mass="47338">MTDTESSLRGPLQHLESQLLNQQGDIEAWFRRQWLQTPAPFYASVDLRNAGYKLAPVDTNLFPAGFNNLAPEFEPLCIQALQSAVDRICPTARSLMVIPENHTRNRFYLENVARLVELMRKAGFDVRIGSLMPDLKTATDIELDSGRPLRLEPIVRQGNKLGVEGFSPCGLILNNDLSSGQPDILAGVEQPIMPPPTLGWDHRTKSEHFTVYSQVAGEFAESVGIDRWLIDPLFRNCGQINFMKREGEECLASNVEMLLASIRQKYDEYGISDEPYVVIKSDAGTYGMGIMTARSPDDVTSLNRKQRTKMSSGKEGRDVTGAIIQEGVYTREQWGAQQASAESVLYMIDRFVVGGFYRVHTGRNTTDSLNAPGMEFHPLPFADGASRPDPQLDPDAGPNRFHAYGVVARLALVAAAREIAQSGTDDE</sequence>
<dbReference type="InterPro" id="IPR042520">
    <property type="entry name" value="GshA_N"/>
</dbReference>
<keyword evidence="2" id="KW-1185">Reference proteome</keyword>
<dbReference type="NCBIfam" id="TIGR02049">
    <property type="entry name" value="gshA_ferroox"/>
    <property type="match status" value="1"/>
</dbReference>
<gene>
    <name evidence="1" type="primary">gshA</name>
    <name evidence="1" type="ORF">DEH80_12960</name>
</gene>
<dbReference type="Gene3D" id="3.40.50.11280">
    <property type="entry name" value="Glutamate-cysteine ligase, N-terminal domain"/>
    <property type="match status" value="1"/>
</dbReference>
<reference evidence="1 2" key="1">
    <citation type="submission" date="2018-05" db="EMBL/GenBank/DDBJ databases">
        <title>Abyssibacter profundi OUC007T gen. nov., sp. nov, a marine bacterium isolated from seawater of the Mariana Trench.</title>
        <authorList>
            <person name="Zhou S."/>
        </authorList>
    </citation>
    <scope>NUCLEOTIDE SEQUENCE [LARGE SCALE GENOMIC DNA]</scope>
    <source>
        <strain evidence="1 2">OUC007</strain>
    </source>
</reference>
<dbReference type="InterPro" id="IPR011718">
    <property type="entry name" value="GshA"/>
</dbReference>
<dbReference type="OrthoDB" id="5644489at2"/>
<keyword evidence="1" id="KW-0436">Ligase</keyword>
<evidence type="ECO:0000313" key="1">
    <source>
        <dbReference type="EMBL" id="PWN55424.1"/>
    </source>
</evidence>
<accession>A0A363UJ23</accession>
<dbReference type="GO" id="GO:0016874">
    <property type="term" value="F:ligase activity"/>
    <property type="evidence" value="ECO:0007669"/>
    <property type="project" value="UniProtKB-KW"/>
</dbReference>
<evidence type="ECO:0000313" key="2">
    <source>
        <dbReference type="Proteomes" id="UP000251800"/>
    </source>
</evidence>
<organism evidence="1 2">
    <name type="scientific">Abyssibacter profundi</name>
    <dbReference type="NCBI Taxonomy" id="2182787"/>
    <lineage>
        <taxon>Bacteria</taxon>
        <taxon>Pseudomonadati</taxon>
        <taxon>Pseudomonadota</taxon>
        <taxon>Gammaproteobacteria</taxon>
        <taxon>Chromatiales</taxon>
        <taxon>Oceanococcaceae</taxon>
        <taxon>Abyssibacter</taxon>
    </lineage>
</organism>
<comment type="caution">
    <text evidence="1">The sequence shown here is derived from an EMBL/GenBank/DDBJ whole genome shotgun (WGS) entry which is preliminary data.</text>
</comment>
<dbReference type="Pfam" id="PF08886">
    <property type="entry name" value="GshA"/>
    <property type="match status" value="1"/>
</dbReference>
<proteinExistence type="predicted"/>
<protein>
    <submittedName>
        <fullName evidence="1">Glutamate--cysteine ligase</fullName>
    </submittedName>
</protein>
<name>A0A363UJ23_9GAMM</name>